<evidence type="ECO:0000313" key="1">
    <source>
        <dbReference type="EMBL" id="CAB4175727.1"/>
    </source>
</evidence>
<organism evidence="1">
    <name type="scientific">uncultured Caudovirales phage</name>
    <dbReference type="NCBI Taxonomy" id="2100421"/>
    <lineage>
        <taxon>Viruses</taxon>
        <taxon>Duplodnaviria</taxon>
        <taxon>Heunggongvirae</taxon>
        <taxon>Uroviricota</taxon>
        <taxon>Caudoviricetes</taxon>
        <taxon>Peduoviridae</taxon>
        <taxon>Maltschvirus</taxon>
        <taxon>Maltschvirus maltsch</taxon>
    </lineage>
</organism>
<name>A0A6J5PYQ0_9CAUD</name>
<reference evidence="1" key="1">
    <citation type="submission" date="2020-05" db="EMBL/GenBank/DDBJ databases">
        <authorList>
            <person name="Chiriac C."/>
            <person name="Salcher M."/>
            <person name="Ghai R."/>
            <person name="Kavagutti S V."/>
        </authorList>
    </citation>
    <scope>NUCLEOTIDE SEQUENCE</scope>
</reference>
<gene>
    <name evidence="1" type="ORF">UFOVP972_336</name>
</gene>
<dbReference type="EMBL" id="LR796923">
    <property type="protein sequence ID" value="CAB4175727.1"/>
    <property type="molecule type" value="Genomic_DNA"/>
</dbReference>
<accession>A0A6J5PYQ0</accession>
<protein>
    <submittedName>
        <fullName evidence="1">Uncharacterized protein</fullName>
    </submittedName>
</protein>
<proteinExistence type="predicted"/>
<sequence>MGLTITDTLYTSAGSSTEAYINIESVELKRDRGLSVKLNNYLDRASRDLDPNSTVICNQLYSSVFIPIESGSQEFIDVTSTSIHAFAYSKVKAKLIADGLSVVDDL</sequence>